<dbReference type="Pfam" id="PF00403">
    <property type="entry name" value="HMA"/>
    <property type="match status" value="1"/>
</dbReference>
<feature type="compositionally biased region" description="Low complexity" evidence="11">
    <location>
        <begin position="796"/>
        <end position="810"/>
    </location>
</feature>
<dbReference type="InterPro" id="IPR036163">
    <property type="entry name" value="HMA_dom_sf"/>
</dbReference>
<feature type="transmembrane region" description="Helical" evidence="10">
    <location>
        <begin position="240"/>
        <end position="258"/>
    </location>
</feature>
<keyword evidence="5 10" id="KW-0547">Nucleotide-binding</keyword>
<evidence type="ECO:0000256" key="6">
    <source>
        <dbReference type="ARBA" id="ARBA00022840"/>
    </source>
</evidence>
<dbReference type="Gene3D" id="3.30.70.100">
    <property type="match status" value="1"/>
</dbReference>
<dbReference type="Pfam" id="PF00702">
    <property type="entry name" value="Hydrolase"/>
    <property type="match status" value="1"/>
</dbReference>
<dbReference type="GO" id="GO:0005524">
    <property type="term" value="F:ATP binding"/>
    <property type="evidence" value="ECO:0007669"/>
    <property type="project" value="UniProtKB-UniRule"/>
</dbReference>
<feature type="transmembrane region" description="Helical" evidence="10">
    <location>
        <begin position="418"/>
        <end position="436"/>
    </location>
</feature>
<evidence type="ECO:0000256" key="4">
    <source>
        <dbReference type="ARBA" id="ARBA00022723"/>
    </source>
</evidence>
<dbReference type="GO" id="GO:0012505">
    <property type="term" value="C:endomembrane system"/>
    <property type="evidence" value="ECO:0007669"/>
    <property type="project" value="UniProtKB-SubCell"/>
</dbReference>
<evidence type="ECO:0000256" key="9">
    <source>
        <dbReference type="ARBA" id="ARBA00023136"/>
    </source>
</evidence>
<evidence type="ECO:0000256" key="10">
    <source>
        <dbReference type="RuleBase" id="RU362081"/>
    </source>
</evidence>
<dbReference type="GO" id="GO:0016887">
    <property type="term" value="F:ATP hydrolysis activity"/>
    <property type="evidence" value="ECO:0007669"/>
    <property type="project" value="InterPro"/>
</dbReference>
<dbReference type="SUPFAM" id="SSF55008">
    <property type="entry name" value="HMA, heavy metal-associated domain"/>
    <property type="match status" value="1"/>
</dbReference>
<dbReference type="EMBL" id="QPJY01000005">
    <property type="protein sequence ID" value="RCX30208.1"/>
    <property type="molecule type" value="Genomic_DNA"/>
</dbReference>
<evidence type="ECO:0000256" key="1">
    <source>
        <dbReference type="ARBA" id="ARBA00004127"/>
    </source>
</evidence>
<comment type="similarity">
    <text evidence="2 10">Belongs to the cation transport ATPase (P-type) (TC 3.A.3) family. Type IB subfamily.</text>
</comment>
<dbReference type="Gene3D" id="1.20.1110.10">
    <property type="entry name" value="Calcium-transporting ATPase, transmembrane domain"/>
    <property type="match status" value="1"/>
</dbReference>
<accession>A0A369CAL2</accession>
<evidence type="ECO:0000256" key="3">
    <source>
        <dbReference type="ARBA" id="ARBA00022692"/>
    </source>
</evidence>
<dbReference type="GO" id="GO:0005886">
    <property type="term" value="C:plasma membrane"/>
    <property type="evidence" value="ECO:0007669"/>
    <property type="project" value="UniProtKB-SubCell"/>
</dbReference>
<dbReference type="PANTHER" id="PTHR43520">
    <property type="entry name" value="ATP7, ISOFORM B"/>
    <property type="match status" value="1"/>
</dbReference>
<dbReference type="PRINTS" id="PR00119">
    <property type="entry name" value="CATATPASE"/>
</dbReference>
<dbReference type="Gene3D" id="3.40.50.1000">
    <property type="entry name" value="HAD superfamily/HAD-like"/>
    <property type="match status" value="1"/>
</dbReference>
<keyword evidence="4 10" id="KW-0479">Metal-binding</keyword>
<dbReference type="Proteomes" id="UP000252707">
    <property type="component" value="Unassembled WGS sequence"/>
</dbReference>
<evidence type="ECO:0000256" key="5">
    <source>
        <dbReference type="ARBA" id="ARBA00022741"/>
    </source>
</evidence>
<evidence type="ECO:0000256" key="2">
    <source>
        <dbReference type="ARBA" id="ARBA00006024"/>
    </source>
</evidence>
<dbReference type="RefSeq" id="WP_114279822.1">
    <property type="nucleotide sequence ID" value="NZ_QPJY01000005.1"/>
</dbReference>
<dbReference type="InterPro" id="IPR023299">
    <property type="entry name" value="ATPase_P-typ_cyto_dom_N"/>
</dbReference>
<dbReference type="GO" id="GO:0005507">
    <property type="term" value="F:copper ion binding"/>
    <property type="evidence" value="ECO:0007669"/>
    <property type="project" value="TreeGrafter"/>
</dbReference>
<evidence type="ECO:0000259" key="12">
    <source>
        <dbReference type="PROSITE" id="PS50846"/>
    </source>
</evidence>
<protein>
    <submittedName>
        <fullName evidence="13">Cu2+-exporting ATPase</fullName>
    </submittedName>
</protein>
<dbReference type="InterPro" id="IPR008250">
    <property type="entry name" value="ATPase_P-typ_transduc_dom_A_sf"/>
</dbReference>
<keyword evidence="8 10" id="KW-1133">Transmembrane helix</keyword>
<feature type="transmembrane region" description="Helical" evidence="10">
    <location>
        <begin position="264"/>
        <end position="282"/>
    </location>
</feature>
<keyword evidence="9 10" id="KW-0472">Membrane</keyword>
<evidence type="ECO:0000256" key="11">
    <source>
        <dbReference type="SAM" id="MobiDB-lite"/>
    </source>
</evidence>
<reference evidence="13 14" key="1">
    <citation type="submission" date="2018-07" db="EMBL/GenBank/DDBJ databases">
        <title>Genomic Encyclopedia of Type Strains, Phase IV (KMG-IV): sequencing the most valuable type-strain genomes for metagenomic binning, comparative biology and taxonomic classification.</title>
        <authorList>
            <person name="Goeker M."/>
        </authorList>
    </citation>
    <scope>NUCLEOTIDE SEQUENCE [LARGE SCALE GENOMIC DNA]</scope>
    <source>
        <strain evidence="13 14">DSM 26407</strain>
    </source>
</reference>
<feature type="transmembrane region" description="Helical" evidence="10">
    <location>
        <begin position="745"/>
        <end position="771"/>
    </location>
</feature>
<keyword evidence="10" id="KW-1003">Cell membrane</keyword>
<evidence type="ECO:0000256" key="7">
    <source>
        <dbReference type="ARBA" id="ARBA00022967"/>
    </source>
</evidence>
<comment type="subcellular location">
    <subcellularLocation>
        <location evidence="10">Cell membrane</location>
    </subcellularLocation>
    <subcellularLocation>
        <location evidence="1">Endomembrane system</location>
        <topology evidence="1">Multi-pass membrane protein</topology>
    </subcellularLocation>
</comment>
<dbReference type="PANTHER" id="PTHR43520:SF8">
    <property type="entry name" value="P-TYPE CU(+) TRANSPORTER"/>
    <property type="match status" value="1"/>
</dbReference>
<gene>
    <name evidence="13" type="ORF">DFQ59_10540</name>
</gene>
<keyword evidence="3 10" id="KW-0812">Transmembrane</keyword>
<dbReference type="Pfam" id="PF00122">
    <property type="entry name" value="E1-E2_ATPase"/>
    <property type="match status" value="1"/>
</dbReference>
<feature type="transmembrane region" description="Helical" evidence="10">
    <location>
        <begin position="159"/>
        <end position="181"/>
    </location>
</feature>
<evidence type="ECO:0000256" key="8">
    <source>
        <dbReference type="ARBA" id="ARBA00022989"/>
    </source>
</evidence>
<dbReference type="Gene3D" id="3.40.1110.10">
    <property type="entry name" value="Calcium-transporting ATPase, cytoplasmic domain N"/>
    <property type="match status" value="1"/>
</dbReference>
<keyword evidence="7" id="KW-1278">Translocase</keyword>
<dbReference type="InterPro" id="IPR036412">
    <property type="entry name" value="HAD-like_sf"/>
</dbReference>
<dbReference type="NCBIfam" id="TIGR01525">
    <property type="entry name" value="ATPase-IB_hvy"/>
    <property type="match status" value="1"/>
</dbReference>
<dbReference type="InterPro" id="IPR059000">
    <property type="entry name" value="ATPase_P-type_domA"/>
</dbReference>
<name>A0A369CAL2_9GAMM</name>
<comment type="caution">
    <text evidence="13">The sequence shown here is derived from an EMBL/GenBank/DDBJ whole genome shotgun (WGS) entry which is preliminary data.</text>
</comment>
<dbReference type="InterPro" id="IPR027256">
    <property type="entry name" value="P-typ_ATPase_IB"/>
</dbReference>
<dbReference type="GO" id="GO:0055070">
    <property type="term" value="P:copper ion homeostasis"/>
    <property type="evidence" value="ECO:0007669"/>
    <property type="project" value="TreeGrafter"/>
</dbReference>
<evidence type="ECO:0000313" key="14">
    <source>
        <dbReference type="Proteomes" id="UP000252707"/>
    </source>
</evidence>
<keyword evidence="6 10" id="KW-0067">ATP-binding</keyword>
<dbReference type="PROSITE" id="PS50846">
    <property type="entry name" value="HMA_2"/>
    <property type="match status" value="1"/>
</dbReference>
<dbReference type="CDD" id="cd00371">
    <property type="entry name" value="HMA"/>
    <property type="match status" value="1"/>
</dbReference>
<dbReference type="AlphaFoldDB" id="A0A369CAL2"/>
<dbReference type="InterPro" id="IPR023214">
    <property type="entry name" value="HAD_sf"/>
</dbReference>
<proteinExistence type="inferred from homology"/>
<dbReference type="SUPFAM" id="SSF81653">
    <property type="entry name" value="Calcium ATPase, transduction domain A"/>
    <property type="match status" value="1"/>
</dbReference>
<dbReference type="Gene3D" id="2.70.150.10">
    <property type="entry name" value="Calcium-transporting ATPase, cytoplasmic transduction domain A"/>
    <property type="match status" value="1"/>
</dbReference>
<dbReference type="InterPro" id="IPR001757">
    <property type="entry name" value="P_typ_ATPase"/>
</dbReference>
<organism evidence="13 14">
    <name type="scientific">Thioalbus denitrificans</name>
    <dbReference type="NCBI Taxonomy" id="547122"/>
    <lineage>
        <taxon>Bacteria</taxon>
        <taxon>Pseudomonadati</taxon>
        <taxon>Pseudomonadota</taxon>
        <taxon>Gammaproteobacteria</taxon>
        <taxon>Chromatiales</taxon>
        <taxon>Ectothiorhodospiraceae</taxon>
        <taxon>Thioalbus</taxon>
    </lineage>
</organism>
<keyword evidence="14" id="KW-1185">Reference proteome</keyword>
<feature type="domain" description="HMA" evidence="12">
    <location>
        <begin position="77"/>
        <end position="143"/>
    </location>
</feature>
<feature type="region of interest" description="Disordered" evidence="11">
    <location>
        <begin position="796"/>
        <end position="817"/>
    </location>
</feature>
<evidence type="ECO:0000313" key="13">
    <source>
        <dbReference type="EMBL" id="RCX30208.1"/>
    </source>
</evidence>
<dbReference type="GO" id="GO:0043682">
    <property type="term" value="F:P-type divalent copper transporter activity"/>
    <property type="evidence" value="ECO:0007669"/>
    <property type="project" value="TreeGrafter"/>
</dbReference>
<dbReference type="OrthoDB" id="9814270at2"/>
<sequence length="817" mass="84385">MSASPSDPATPARDGRAPDAAGCALCGAPTPAPPVMDGGRGFCCHGCSTVFRTFGSAILAAAARPAANAASPPPQGAEAFLRIEGMHCSSCEILIERCAAGIEGIHSVSSSYATSTARVVYDPGRIREADLPRAIGRAGYRASLRTGGPAAESDDSRSLLRVITGAALAATVMMLYLAFFYPTHLGLVAPGDLEPVGWLAFTAAPRAMLVLTTLLVFLVGAPILRGAWIGFRARVLNMDNLLAIAILAAYGYSAARLFTGSLDLYFDVAAVIVAVVTTGRYFEQGAKADATRELARLTEAWAPAARTRRDGGLRSLPLGELRPGDRVLIRAGEPVPVDGRVVLGQGAVDESLMTGEPFPAARGPGEAVLGGTRLVEGGLEIEVGAAVSSQVENLARVLWSVQGSTAGVRGFADRIARVFVPAVLALAALVSGWLLLEGAQPGAALLAGLATLIVSCPCTFGLAVPLTTATAVGAALRHGILVTSADTFAKPPRFDIFALDKTGTLSTGRMSVVEVLGPPVVAARAAAVERLSSHPIAAAIAGLDASLAATDLRLHPGKGAEASVEGRRVVVGGRALYATLGWEIPARLAAAAAARLPGEGVISYVGWEGRARGAIVTRDRQRPEWEAVIDRLRENGRVILLTGAEHPSGYEERADAFHAGIPPEAKAAVIRQLRAEGRVVMVGDGSNDAPALAAADLGIAFGTPTPLAAEAADIVIPGDRLERVFTAFELIRTTRRRVRQNIGWALLYNAVAIPLAVTGVLNPLFAALAMATSSLLVVWNSSRPLIGVADLPADATAAPPDAGQAPAPSARGWAGQP</sequence>
<dbReference type="InterPro" id="IPR006121">
    <property type="entry name" value="HMA_dom"/>
</dbReference>
<dbReference type="NCBIfam" id="TIGR01494">
    <property type="entry name" value="ATPase_P-type"/>
    <property type="match status" value="1"/>
</dbReference>
<feature type="transmembrane region" description="Helical" evidence="10">
    <location>
        <begin position="207"/>
        <end position="228"/>
    </location>
</feature>
<dbReference type="SUPFAM" id="SSF56784">
    <property type="entry name" value="HAD-like"/>
    <property type="match status" value="1"/>
</dbReference>
<feature type="transmembrane region" description="Helical" evidence="10">
    <location>
        <begin position="442"/>
        <end position="464"/>
    </location>
</feature>